<name>A0A2I1DPH8_9PROT</name>
<evidence type="ECO:0000313" key="2">
    <source>
        <dbReference type="Proteomes" id="UP000234329"/>
    </source>
</evidence>
<proteinExistence type="predicted"/>
<evidence type="ECO:0000313" key="1">
    <source>
        <dbReference type="EMBL" id="PKY11752.1"/>
    </source>
</evidence>
<sequence length="155" mass="17527">MAVSGANKLLYATYRPEAAEIPIILDVLPDPEFQKRLIQRESAFWKAVTDEDWSVFDHSVSDSLPDGFADLAAEWLDFQSMVETVKSEEKRLREALLSFLPEGEGMIKGAGLEVSRKYAKGSVDYSRLLQEIGFDTSTLDTYRKADTLRETIRKS</sequence>
<organism evidence="1 2">
    <name type="scientific">Acidithiobacillus marinus</name>
    <dbReference type="NCBI Taxonomy" id="187490"/>
    <lineage>
        <taxon>Bacteria</taxon>
        <taxon>Pseudomonadati</taxon>
        <taxon>Pseudomonadota</taxon>
        <taxon>Acidithiobacillia</taxon>
        <taxon>Acidithiobacillales</taxon>
        <taxon>Acidithiobacillaceae</taxon>
        <taxon>Acidithiobacillus</taxon>
    </lineage>
</organism>
<dbReference type="Proteomes" id="UP000234329">
    <property type="component" value="Unassembled WGS sequence"/>
</dbReference>
<accession>A0A2I1DPH8</accession>
<keyword evidence="2" id="KW-1185">Reference proteome</keyword>
<comment type="caution">
    <text evidence="1">The sequence shown here is derived from an EMBL/GenBank/DDBJ whole genome shotgun (WGS) entry which is preliminary data.</text>
</comment>
<dbReference type="EMBL" id="MXAV01000007">
    <property type="protein sequence ID" value="PKY11752.1"/>
    <property type="molecule type" value="Genomic_DNA"/>
</dbReference>
<gene>
    <name evidence="1" type="ORF">B1757_02880</name>
</gene>
<dbReference type="AlphaFoldDB" id="A0A2I1DPH8"/>
<reference evidence="1 2" key="1">
    <citation type="submission" date="2017-03" db="EMBL/GenBank/DDBJ databases">
        <title>Draft genime sequence of the acidophilic sulfur-oxidizing bacterium Acidithiobacillus sp. SH, isolated from seawater.</title>
        <authorList>
            <person name="Sharmin S."/>
            <person name="Tokuhisa M."/>
            <person name="Kanao T."/>
            <person name="Kamimura K."/>
        </authorList>
    </citation>
    <scope>NUCLEOTIDE SEQUENCE [LARGE SCALE GENOMIC DNA]</scope>
    <source>
        <strain evidence="1 2">SH</strain>
    </source>
</reference>
<protein>
    <submittedName>
        <fullName evidence="1">Uncharacterized protein</fullName>
    </submittedName>
</protein>
<dbReference type="InParanoid" id="A0A2I1DPH8"/>
<dbReference type="OrthoDB" id="46225at2"/>
<dbReference type="RefSeq" id="WP_101536893.1">
    <property type="nucleotide sequence ID" value="NZ_MXAV01000007.1"/>
</dbReference>